<dbReference type="Pfam" id="PF09933">
    <property type="entry name" value="DUF2165"/>
    <property type="match status" value="1"/>
</dbReference>
<feature type="transmembrane region" description="Helical" evidence="2">
    <location>
        <begin position="136"/>
        <end position="157"/>
    </location>
</feature>
<evidence type="ECO:0000313" key="4">
    <source>
        <dbReference type="Proteomes" id="UP000541136"/>
    </source>
</evidence>
<protein>
    <submittedName>
        <fullName evidence="3">Putative small integral membrane protein</fullName>
    </submittedName>
</protein>
<evidence type="ECO:0000256" key="2">
    <source>
        <dbReference type="SAM" id="Phobius"/>
    </source>
</evidence>
<dbReference type="RefSeq" id="WP_242404212.1">
    <property type="nucleotide sequence ID" value="NZ_JACHIB010000003.1"/>
</dbReference>
<keyword evidence="2" id="KW-0812">Transmembrane</keyword>
<organism evidence="3 4">
    <name type="scientific">Castellaniella defragrans</name>
    <name type="common">Alcaligenes defragrans</name>
    <dbReference type="NCBI Taxonomy" id="75697"/>
    <lineage>
        <taxon>Bacteria</taxon>
        <taxon>Pseudomonadati</taxon>
        <taxon>Pseudomonadota</taxon>
        <taxon>Betaproteobacteria</taxon>
        <taxon>Burkholderiales</taxon>
        <taxon>Alcaligenaceae</taxon>
        <taxon>Castellaniella</taxon>
    </lineage>
</organism>
<dbReference type="InterPro" id="IPR018681">
    <property type="entry name" value="DUF2165_transmembrane"/>
</dbReference>
<feature type="transmembrane region" description="Helical" evidence="2">
    <location>
        <begin position="177"/>
        <end position="193"/>
    </location>
</feature>
<accession>A0A7W9TLX6</accession>
<keyword evidence="2" id="KW-1133">Transmembrane helix</keyword>
<proteinExistence type="predicted"/>
<feature type="region of interest" description="Disordered" evidence="1">
    <location>
        <begin position="1"/>
        <end position="29"/>
    </location>
</feature>
<evidence type="ECO:0000256" key="1">
    <source>
        <dbReference type="SAM" id="MobiDB-lite"/>
    </source>
</evidence>
<comment type="caution">
    <text evidence="3">The sequence shown here is derived from an EMBL/GenBank/DDBJ whole genome shotgun (WGS) entry which is preliminary data.</text>
</comment>
<dbReference type="EMBL" id="JACHIB010000003">
    <property type="protein sequence ID" value="MBB6082606.1"/>
    <property type="molecule type" value="Genomic_DNA"/>
</dbReference>
<evidence type="ECO:0000313" key="3">
    <source>
        <dbReference type="EMBL" id="MBB6082606.1"/>
    </source>
</evidence>
<reference evidence="3 4" key="1">
    <citation type="submission" date="2020-08" db="EMBL/GenBank/DDBJ databases">
        <title>Genomic Encyclopedia of Type Strains, Phase IV (KMG-IV): sequencing the most valuable type-strain genomes for metagenomic binning, comparative biology and taxonomic classification.</title>
        <authorList>
            <person name="Goeker M."/>
        </authorList>
    </citation>
    <scope>NUCLEOTIDE SEQUENCE [LARGE SCALE GENOMIC DNA]</scope>
    <source>
        <strain evidence="3 4">DSM 12141</strain>
    </source>
</reference>
<keyword evidence="2" id="KW-0472">Membrane</keyword>
<sequence length="205" mass="23168">MTHDTHPHGRTPPDRRPPDRLPSDHMLPDREPLDAQATIRVLKAGMVLAIGLWALLVAFNNVVDYDANWQFVRHVLSMDTVFPDNALKHRAITDERLQTAVYWLIIAAEWTMGALCLLGAIRLFRAWRSRDRFIRAKAIAACGLTLVFLTYFVGFVLIGGEWFCMWQSPIWNGQAKAVMFLTCAMLVLIVLLVDEQRGPSRPSGG</sequence>
<name>A0A7W9TLX6_CASDE</name>
<feature type="transmembrane region" description="Helical" evidence="2">
    <location>
        <begin position="100"/>
        <end position="124"/>
    </location>
</feature>
<dbReference type="Proteomes" id="UP000541136">
    <property type="component" value="Unassembled WGS sequence"/>
</dbReference>
<dbReference type="AlphaFoldDB" id="A0A7W9TLX6"/>
<feature type="transmembrane region" description="Helical" evidence="2">
    <location>
        <begin position="41"/>
        <end position="59"/>
    </location>
</feature>
<gene>
    <name evidence="3" type="ORF">HNR28_000631</name>
</gene>